<dbReference type="InterPro" id="IPR011009">
    <property type="entry name" value="Kinase-like_dom_sf"/>
</dbReference>
<keyword evidence="7" id="KW-0418">Kinase</keyword>
<dbReference type="Pfam" id="PF00069">
    <property type="entry name" value="Pkinase"/>
    <property type="match status" value="1"/>
</dbReference>
<proteinExistence type="predicted"/>
<dbReference type="FunFam" id="1.10.510.10:FF:000161">
    <property type="entry name" value="Wall-associated receptor kinase-like 20"/>
    <property type="match status" value="1"/>
</dbReference>
<dbReference type="AlphaFoldDB" id="A0A9D5H934"/>
<comment type="function">
    <text evidence="14">Serine/threonine-protein kinase that may function as a signaling receptor of extracellular matrix component.</text>
</comment>
<feature type="transmembrane region" description="Helical" evidence="16">
    <location>
        <begin position="272"/>
        <end position="296"/>
    </location>
</feature>
<dbReference type="InterPro" id="IPR017441">
    <property type="entry name" value="Protein_kinase_ATP_BS"/>
</dbReference>
<dbReference type="InterPro" id="IPR008271">
    <property type="entry name" value="Ser/Thr_kinase_AS"/>
</dbReference>
<evidence type="ECO:0000259" key="18">
    <source>
        <dbReference type="PROSITE" id="PS50011"/>
    </source>
</evidence>
<keyword evidence="9 16" id="KW-1133">Transmembrane helix</keyword>
<dbReference type="Gene3D" id="2.10.25.10">
    <property type="entry name" value="Laminin"/>
    <property type="match status" value="1"/>
</dbReference>
<feature type="binding site" evidence="15">
    <location>
        <position position="364"/>
    </location>
    <ligand>
        <name>ATP</name>
        <dbReference type="ChEBI" id="CHEBI:30616"/>
    </ligand>
</feature>
<dbReference type="Proteomes" id="UP001085076">
    <property type="component" value="Miscellaneous, Linkage group lg07"/>
</dbReference>
<keyword evidence="11" id="KW-0325">Glycoprotein</keyword>
<evidence type="ECO:0000256" key="7">
    <source>
        <dbReference type="ARBA" id="ARBA00022777"/>
    </source>
</evidence>
<reference evidence="19" key="2">
    <citation type="journal article" date="2022" name="Hortic Res">
        <title>The genome of Dioscorea zingiberensis sheds light on the biosynthesis, origin and evolution of the medicinally important diosgenin saponins.</title>
        <authorList>
            <person name="Li Y."/>
            <person name="Tan C."/>
            <person name="Li Z."/>
            <person name="Guo J."/>
            <person name="Li S."/>
            <person name="Chen X."/>
            <person name="Wang C."/>
            <person name="Dai X."/>
            <person name="Yang H."/>
            <person name="Song W."/>
            <person name="Hou L."/>
            <person name="Xu J."/>
            <person name="Tong Z."/>
            <person name="Xu A."/>
            <person name="Yuan X."/>
            <person name="Wang W."/>
            <person name="Yang Q."/>
            <person name="Chen L."/>
            <person name="Sun Z."/>
            <person name="Wang K."/>
            <person name="Pan B."/>
            <person name="Chen J."/>
            <person name="Bao Y."/>
            <person name="Liu F."/>
            <person name="Qi X."/>
            <person name="Gang D.R."/>
            <person name="Wen J."/>
            <person name="Li J."/>
        </authorList>
    </citation>
    <scope>NUCLEOTIDE SEQUENCE</scope>
    <source>
        <strain evidence="19">Dzin_1.0</strain>
    </source>
</reference>
<evidence type="ECO:0000256" key="13">
    <source>
        <dbReference type="ARBA" id="ARBA00047951"/>
    </source>
</evidence>
<keyword evidence="8 15" id="KW-0067">ATP-binding</keyword>
<keyword evidence="4 16" id="KW-0812">Transmembrane</keyword>
<evidence type="ECO:0000313" key="20">
    <source>
        <dbReference type="Proteomes" id="UP001085076"/>
    </source>
</evidence>
<protein>
    <recommendedName>
        <fullName evidence="18">Protein kinase domain-containing protein</fullName>
    </recommendedName>
</protein>
<evidence type="ECO:0000256" key="1">
    <source>
        <dbReference type="ARBA" id="ARBA00004167"/>
    </source>
</evidence>
<keyword evidence="2" id="KW-0723">Serine/threonine-protein kinase</keyword>
<comment type="catalytic activity">
    <reaction evidence="12">
        <text>L-seryl-[protein] + ATP = O-phospho-L-seryl-[protein] + ADP + H(+)</text>
        <dbReference type="Rhea" id="RHEA:17989"/>
        <dbReference type="Rhea" id="RHEA-COMP:9863"/>
        <dbReference type="Rhea" id="RHEA-COMP:11604"/>
        <dbReference type="ChEBI" id="CHEBI:15378"/>
        <dbReference type="ChEBI" id="CHEBI:29999"/>
        <dbReference type="ChEBI" id="CHEBI:30616"/>
        <dbReference type="ChEBI" id="CHEBI:83421"/>
        <dbReference type="ChEBI" id="CHEBI:456216"/>
    </reaction>
</comment>
<dbReference type="Gene3D" id="3.30.200.20">
    <property type="entry name" value="Phosphorylase Kinase, domain 1"/>
    <property type="match status" value="1"/>
</dbReference>
<keyword evidence="20" id="KW-1185">Reference proteome</keyword>
<sequence>MATWRLIPLLLLLLLFIMNSVRVSSLQSCDLRFRTCGSITVPYPFGFSSECKIPLSCNNTGKMIMLGEFQVRNITWDSLQIDLPPSCDRPVSAARSFFGNNYAMTWNNALLLRNCSVPTMPSCSISAALLSKSFNISSCGSGSSNDSISCYFNSSYSQGLLSSDDVVPYSTGCHLFTSIDYDTTEDRYPSLSLVFRYVNLGWWLDGDCHCHQDAVCTQLQSPVTKSRAFRCRCNEGFHGDGFLDGDGCHKATSPPCNPSNYMSGKCGGTTRVGVLVGGIIAGACIMSGLAFIIYIIRRRSSSCRMRKSTRRLLSEASCTVPLYSYKDIERATSGFAESQRLGTGAYGTVYAGKLNNDKLVAVKKIKHREAETLEQVMNEIKLLSSVSHPNLVRLLGCCIDKGQQILVYEFMPNGTLAEHLQRERGDGLPWTVRLTIAAETARAIAYLHSAVHPPIYHRDIKSSNILLDYNYKSKVADFGLSRMGITGFSHISTAPQGTPGYLDPQYHQSFHLSDKSDVYSFGVVLVEIITALKVVDFSRVQGEVNLAALAIDKIGRGLVEEIIDPFLEPTRDAWTLSSIHKVAELAFRCLAFHRDMRPSMVEVAEELDHIKLSGWTSADEHNIFLSSSSSLCSSASSLGNATPRKCASAAGEMSITVINTAVQEVNVVDSPVSVQDRWFSDQNSPSANSLLRNGRH</sequence>
<dbReference type="GO" id="GO:0005524">
    <property type="term" value="F:ATP binding"/>
    <property type="evidence" value="ECO:0007669"/>
    <property type="project" value="UniProtKB-UniRule"/>
</dbReference>
<evidence type="ECO:0000256" key="9">
    <source>
        <dbReference type="ARBA" id="ARBA00022989"/>
    </source>
</evidence>
<evidence type="ECO:0000256" key="3">
    <source>
        <dbReference type="ARBA" id="ARBA00022679"/>
    </source>
</evidence>
<comment type="subcellular location">
    <subcellularLocation>
        <location evidence="1">Membrane</location>
        <topology evidence="1">Single-pass membrane protein</topology>
    </subcellularLocation>
</comment>
<dbReference type="EMBL" id="JAGGNH010000007">
    <property type="protein sequence ID" value="KAJ0967680.1"/>
    <property type="molecule type" value="Genomic_DNA"/>
</dbReference>
<feature type="signal peptide" evidence="17">
    <location>
        <begin position="1"/>
        <end position="25"/>
    </location>
</feature>
<evidence type="ECO:0000313" key="19">
    <source>
        <dbReference type="EMBL" id="KAJ0967680.1"/>
    </source>
</evidence>
<feature type="domain" description="Protein kinase" evidence="18">
    <location>
        <begin position="335"/>
        <end position="612"/>
    </location>
</feature>
<evidence type="ECO:0000256" key="15">
    <source>
        <dbReference type="PROSITE-ProRule" id="PRU10141"/>
    </source>
</evidence>
<dbReference type="SMART" id="SM00220">
    <property type="entry name" value="S_TKc"/>
    <property type="match status" value="1"/>
</dbReference>
<evidence type="ECO:0000256" key="10">
    <source>
        <dbReference type="ARBA" id="ARBA00023136"/>
    </source>
</evidence>
<evidence type="ECO:0000256" key="2">
    <source>
        <dbReference type="ARBA" id="ARBA00022527"/>
    </source>
</evidence>
<reference evidence="19" key="1">
    <citation type="submission" date="2021-03" db="EMBL/GenBank/DDBJ databases">
        <authorList>
            <person name="Li Z."/>
            <person name="Yang C."/>
        </authorList>
    </citation>
    <scope>NUCLEOTIDE SEQUENCE</scope>
    <source>
        <strain evidence="19">Dzin_1.0</strain>
        <tissue evidence="19">Leaf</tissue>
    </source>
</reference>
<evidence type="ECO:0000256" key="14">
    <source>
        <dbReference type="ARBA" id="ARBA00056804"/>
    </source>
</evidence>
<dbReference type="PANTHER" id="PTHR46008">
    <property type="entry name" value="LEAF RUST 10 DISEASE-RESISTANCE LOCUS RECEPTOR-LIKE PROTEIN KINASE-LIKE 1.4"/>
    <property type="match status" value="1"/>
</dbReference>
<keyword evidence="3" id="KW-0808">Transferase</keyword>
<dbReference type="GO" id="GO:0005886">
    <property type="term" value="C:plasma membrane"/>
    <property type="evidence" value="ECO:0007669"/>
    <property type="project" value="UniProtKB-ARBA"/>
</dbReference>
<evidence type="ECO:0000256" key="16">
    <source>
        <dbReference type="SAM" id="Phobius"/>
    </source>
</evidence>
<evidence type="ECO:0000256" key="6">
    <source>
        <dbReference type="ARBA" id="ARBA00022741"/>
    </source>
</evidence>
<evidence type="ECO:0000256" key="8">
    <source>
        <dbReference type="ARBA" id="ARBA00022840"/>
    </source>
</evidence>
<accession>A0A9D5H934</accession>
<evidence type="ECO:0000256" key="17">
    <source>
        <dbReference type="SAM" id="SignalP"/>
    </source>
</evidence>
<evidence type="ECO:0000256" key="5">
    <source>
        <dbReference type="ARBA" id="ARBA00022729"/>
    </source>
</evidence>
<keyword evidence="10 16" id="KW-0472">Membrane</keyword>
<comment type="caution">
    <text evidence="19">The sequence shown here is derived from an EMBL/GenBank/DDBJ whole genome shotgun (WGS) entry which is preliminary data.</text>
</comment>
<keyword evidence="5 17" id="KW-0732">Signal</keyword>
<gene>
    <name evidence="19" type="ORF">J5N97_024597</name>
</gene>
<evidence type="ECO:0000256" key="12">
    <source>
        <dbReference type="ARBA" id="ARBA00047558"/>
    </source>
</evidence>
<dbReference type="PROSITE" id="PS00108">
    <property type="entry name" value="PROTEIN_KINASE_ST"/>
    <property type="match status" value="1"/>
</dbReference>
<dbReference type="GO" id="GO:0004674">
    <property type="term" value="F:protein serine/threonine kinase activity"/>
    <property type="evidence" value="ECO:0007669"/>
    <property type="project" value="UniProtKB-KW"/>
</dbReference>
<evidence type="ECO:0000256" key="4">
    <source>
        <dbReference type="ARBA" id="ARBA00022692"/>
    </source>
</evidence>
<name>A0A9D5H934_9LILI</name>
<dbReference type="PROSITE" id="PS50011">
    <property type="entry name" value="PROTEIN_KINASE_DOM"/>
    <property type="match status" value="1"/>
</dbReference>
<dbReference type="OrthoDB" id="4062651at2759"/>
<organism evidence="19 20">
    <name type="scientific">Dioscorea zingiberensis</name>
    <dbReference type="NCBI Taxonomy" id="325984"/>
    <lineage>
        <taxon>Eukaryota</taxon>
        <taxon>Viridiplantae</taxon>
        <taxon>Streptophyta</taxon>
        <taxon>Embryophyta</taxon>
        <taxon>Tracheophyta</taxon>
        <taxon>Spermatophyta</taxon>
        <taxon>Magnoliopsida</taxon>
        <taxon>Liliopsida</taxon>
        <taxon>Dioscoreales</taxon>
        <taxon>Dioscoreaceae</taxon>
        <taxon>Dioscorea</taxon>
    </lineage>
</organism>
<keyword evidence="6 15" id="KW-0547">Nucleotide-binding</keyword>
<comment type="catalytic activity">
    <reaction evidence="13">
        <text>L-threonyl-[protein] + ATP = O-phospho-L-threonyl-[protein] + ADP + H(+)</text>
        <dbReference type="Rhea" id="RHEA:46608"/>
        <dbReference type="Rhea" id="RHEA-COMP:11060"/>
        <dbReference type="Rhea" id="RHEA-COMP:11605"/>
        <dbReference type="ChEBI" id="CHEBI:15378"/>
        <dbReference type="ChEBI" id="CHEBI:30013"/>
        <dbReference type="ChEBI" id="CHEBI:30616"/>
        <dbReference type="ChEBI" id="CHEBI:61977"/>
        <dbReference type="ChEBI" id="CHEBI:456216"/>
    </reaction>
</comment>
<evidence type="ECO:0000256" key="11">
    <source>
        <dbReference type="ARBA" id="ARBA00023180"/>
    </source>
</evidence>
<dbReference type="PROSITE" id="PS00107">
    <property type="entry name" value="PROTEIN_KINASE_ATP"/>
    <property type="match status" value="1"/>
</dbReference>
<dbReference type="Gene3D" id="1.10.510.10">
    <property type="entry name" value="Transferase(Phosphotransferase) domain 1"/>
    <property type="match status" value="1"/>
</dbReference>
<feature type="chain" id="PRO_5038563569" description="Protein kinase domain-containing protein" evidence="17">
    <location>
        <begin position="26"/>
        <end position="696"/>
    </location>
</feature>
<dbReference type="PANTHER" id="PTHR46008:SF62">
    <property type="entry name" value="PROTEIN KINASE DOMAIN-CONTAINING PROTEIN"/>
    <property type="match status" value="1"/>
</dbReference>
<dbReference type="InterPro" id="IPR000719">
    <property type="entry name" value="Prot_kinase_dom"/>
</dbReference>
<dbReference type="FunFam" id="3.30.200.20:FF:000481">
    <property type="entry name" value="Wall-associated receptor kinase-like 14"/>
    <property type="match status" value="1"/>
</dbReference>
<dbReference type="SUPFAM" id="SSF56112">
    <property type="entry name" value="Protein kinase-like (PK-like)"/>
    <property type="match status" value="1"/>
</dbReference>